<evidence type="ECO:0000313" key="1">
    <source>
        <dbReference type="EnsemblMetazoa" id="GBRI020337-PA"/>
    </source>
</evidence>
<accession>A0A1A9WHU3</accession>
<evidence type="ECO:0000313" key="2">
    <source>
        <dbReference type="Proteomes" id="UP000091820"/>
    </source>
</evidence>
<dbReference type="VEuPathDB" id="VectorBase:GBRI020337"/>
<protein>
    <submittedName>
        <fullName evidence="1">Uncharacterized protein</fullName>
    </submittedName>
</protein>
<keyword evidence="2" id="KW-1185">Reference proteome</keyword>
<dbReference type="EnsemblMetazoa" id="GBRI020337-RA">
    <property type="protein sequence ID" value="GBRI020337-PA"/>
    <property type="gene ID" value="GBRI020337"/>
</dbReference>
<proteinExistence type="predicted"/>
<reference evidence="2" key="1">
    <citation type="submission" date="2014-03" db="EMBL/GenBank/DDBJ databases">
        <authorList>
            <person name="Aksoy S."/>
            <person name="Warren W."/>
            <person name="Wilson R.K."/>
        </authorList>
    </citation>
    <scope>NUCLEOTIDE SEQUENCE [LARGE SCALE GENOMIC DNA]</scope>
    <source>
        <strain evidence="2">IAEA</strain>
    </source>
</reference>
<dbReference type="AlphaFoldDB" id="A0A1A9WHU3"/>
<organism evidence="1 2">
    <name type="scientific">Glossina brevipalpis</name>
    <dbReference type="NCBI Taxonomy" id="37001"/>
    <lineage>
        <taxon>Eukaryota</taxon>
        <taxon>Metazoa</taxon>
        <taxon>Ecdysozoa</taxon>
        <taxon>Arthropoda</taxon>
        <taxon>Hexapoda</taxon>
        <taxon>Insecta</taxon>
        <taxon>Pterygota</taxon>
        <taxon>Neoptera</taxon>
        <taxon>Endopterygota</taxon>
        <taxon>Diptera</taxon>
        <taxon>Brachycera</taxon>
        <taxon>Muscomorpha</taxon>
        <taxon>Hippoboscoidea</taxon>
        <taxon>Glossinidae</taxon>
        <taxon>Glossina</taxon>
    </lineage>
</organism>
<dbReference type="Proteomes" id="UP000091820">
    <property type="component" value="Unassembled WGS sequence"/>
</dbReference>
<sequence>MLRYFAINVINESYLVLPSLGVPLLFIAFADINNKIIKATTTTTDTEIPETYKDIVQCRRSINEIEFCQETFGGTFRVSKEEMKSNGFHIFIELSGNHLEIHKSLSAEEVQSLVKRSDKINIISLPPIADIKRVIRYVCSQ</sequence>
<name>A0A1A9WHU3_9MUSC</name>
<reference evidence="1" key="2">
    <citation type="submission" date="2020-05" db="UniProtKB">
        <authorList>
            <consortium name="EnsemblMetazoa"/>
        </authorList>
    </citation>
    <scope>IDENTIFICATION</scope>
    <source>
        <strain evidence="1">IAEA</strain>
    </source>
</reference>